<proteinExistence type="predicted"/>
<dbReference type="AlphaFoldDB" id="A0A6C0QXB7"/>
<feature type="transmembrane region" description="Helical" evidence="1">
    <location>
        <begin position="7"/>
        <end position="27"/>
    </location>
</feature>
<evidence type="ECO:0000313" key="2">
    <source>
        <dbReference type="EMBL" id="QHZ53220.1"/>
    </source>
</evidence>
<feature type="transmembrane region" description="Helical" evidence="1">
    <location>
        <begin position="33"/>
        <end position="55"/>
    </location>
</feature>
<dbReference type="EMBL" id="CP019717">
    <property type="protein sequence ID" value="QHZ53220.1"/>
    <property type="molecule type" value="Genomic_DNA"/>
</dbReference>
<evidence type="ECO:0000313" key="3">
    <source>
        <dbReference type="Proteomes" id="UP000464330"/>
    </source>
</evidence>
<gene>
    <name evidence="2" type="ORF">ERICV_04152</name>
</gene>
<reference evidence="2 3" key="1">
    <citation type="journal article" date="2020" name="Int. J. Med. Microbiol.">
        <title>Discovery of Paenibacillus larvae ERIC V: Phenotypic and genomic comparison to genotypes ERIC I-IV reveal different inventories of virulence factors which correlate with epidemiological prevalences of American Foulbrood.</title>
        <authorList>
            <person name="Beims H."/>
            <person name="Bunk B."/>
            <person name="Erler S."/>
            <person name="Mohr K.I."/>
            <person name="Sproer C."/>
            <person name="Pradella S."/>
            <person name="Gunther G."/>
            <person name="Rohde M."/>
            <person name="von der Ohe W."/>
            <person name="Steinert M."/>
        </authorList>
    </citation>
    <scope>NUCLEOTIDE SEQUENCE [LARGE SCALE GENOMIC DNA]</scope>
    <source>
        <strain evidence="2">Eric_V</strain>
    </source>
</reference>
<name>A0A6C0QXB7_9BACL</name>
<dbReference type="Proteomes" id="UP000464330">
    <property type="component" value="Chromosome"/>
</dbReference>
<protein>
    <submittedName>
        <fullName evidence="2">Uncharacterized protein</fullName>
    </submittedName>
</protein>
<organism evidence="2 3">
    <name type="scientific">Paenibacillus larvae subsp. larvae</name>
    <dbReference type="NCBI Taxonomy" id="147375"/>
    <lineage>
        <taxon>Bacteria</taxon>
        <taxon>Bacillati</taxon>
        <taxon>Bacillota</taxon>
        <taxon>Bacilli</taxon>
        <taxon>Bacillales</taxon>
        <taxon>Paenibacillaceae</taxon>
        <taxon>Paenibacillus</taxon>
    </lineage>
</organism>
<sequence>MRQNKFLLFFTFIFFIQTIFIGNMAFFQEDASIKKIILFVGCLMALLELSPYNCVKS</sequence>
<keyword evidence="1" id="KW-0812">Transmembrane</keyword>
<accession>A0A6C0QXB7</accession>
<keyword evidence="1" id="KW-0472">Membrane</keyword>
<keyword evidence="1" id="KW-1133">Transmembrane helix</keyword>
<evidence type="ECO:0000256" key="1">
    <source>
        <dbReference type="SAM" id="Phobius"/>
    </source>
</evidence>